<evidence type="ECO:0000313" key="10">
    <source>
        <dbReference type="Proteomes" id="UP000078463"/>
    </source>
</evidence>
<name>A0A191UH85_9BURK</name>
<feature type="transmembrane region" description="Helical" evidence="7">
    <location>
        <begin position="9"/>
        <end position="31"/>
    </location>
</feature>
<dbReference type="GO" id="GO:0005886">
    <property type="term" value="C:plasma membrane"/>
    <property type="evidence" value="ECO:0007669"/>
    <property type="project" value="UniProtKB-SubCell"/>
</dbReference>
<dbReference type="EMBL" id="CP015922">
    <property type="protein sequence ID" value="ANJ00267.1"/>
    <property type="molecule type" value="Genomic_DNA"/>
</dbReference>
<organism evidence="9 10">
    <name type="scientific">Polynucleobacter wuianus</name>
    <dbReference type="NCBI Taxonomy" id="1743168"/>
    <lineage>
        <taxon>Bacteria</taxon>
        <taxon>Pseudomonadati</taxon>
        <taxon>Pseudomonadota</taxon>
        <taxon>Betaproteobacteria</taxon>
        <taxon>Burkholderiales</taxon>
        <taxon>Burkholderiaceae</taxon>
        <taxon>Polynucleobacter</taxon>
    </lineage>
</organism>
<sequence length="264" mass="28723">MNHYPARKFCLKCLITLLLVAIFIVMSFAYLSLNPLALFTQQAMSDIAIYTARFFPPDLSPSFLQKVWSGVLQALAISAMATLLSAIASLFLALPAAGQFGRSAKVATRFFLNFLRSVPELVWAVLMVLAVGLGPFAGTLALALHTTGVLGRLFGETLENHSPNATQALRLAGASNTQAFIYGALPGIYSQLLSYSLYRWEMNIRMATILGFVGAGGLGQILYYELSLLHEQQASTVIMAMLILVVAVDMISNKLRRVQMHSLG</sequence>
<dbReference type="AlphaFoldDB" id="A0A191UH85"/>
<evidence type="ECO:0000256" key="3">
    <source>
        <dbReference type="ARBA" id="ARBA00022475"/>
    </source>
</evidence>
<dbReference type="OrthoDB" id="8557224at2"/>
<evidence type="ECO:0000256" key="1">
    <source>
        <dbReference type="ARBA" id="ARBA00004651"/>
    </source>
</evidence>
<evidence type="ECO:0000256" key="5">
    <source>
        <dbReference type="ARBA" id="ARBA00022989"/>
    </source>
</evidence>
<comment type="subcellular location">
    <subcellularLocation>
        <location evidence="1 7">Cell membrane</location>
        <topology evidence="1 7">Multi-pass membrane protein</topology>
    </subcellularLocation>
</comment>
<evidence type="ECO:0000313" key="9">
    <source>
        <dbReference type="EMBL" id="ANJ00267.1"/>
    </source>
</evidence>
<dbReference type="Proteomes" id="UP000078463">
    <property type="component" value="Chromosome"/>
</dbReference>
<dbReference type="RefSeq" id="WP_068949270.1">
    <property type="nucleotide sequence ID" value="NZ_CP015922.1"/>
</dbReference>
<evidence type="ECO:0000256" key="2">
    <source>
        <dbReference type="ARBA" id="ARBA00022448"/>
    </source>
</evidence>
<feature type="transmembrane region" description="Helical" evidence="7">
    <location>
        <begin position="232"/>
        <end position="251"/>
    </location>
</feature>
<dbReference type="PANTHER" id="PTHR30043:SF1">
    <property type="entry name" value="ABC TRANSPORT SYSTEM PERMEASE PROTEIN P69"/>
    <property type="match status" value="1"/>
</dbReference>
<dbReference type="Gene3D" id="1.10.3720.10">
    <property type="entry name" value="MetI-like"/>
    <property type="match status" value="1"/>
</dbReference>
<dbReference type="NCBIfam" id="TIGR01097">
    <property type="entry name" value="PhnE"/>
    <property type="match status" value="1"/>
</dbReference>
<dbReference type="CDD" id="cd06261">
    <property type="entry name" value="TM_PBP2"/>
    <property type="match status" value="1"/>
</dbReference>
<feature type="transmembrane region" description="Helical" evidence="7">
    <location>
        <begin position="207"/>
        <end position="226"/>
    </location>
</feature>
<evidence type="ECO:0000259" key="8">
    <source>
        <dbReference type="PROSITE" id="PS50928"/>
    </source>
</evidence>
<accession>A0A191UH85</accession>
<dbReference type="STRING" id="1743168.A8O14_09375"/>
<protein>
    <submittedName>
        <fullName evidence="9">Phosphonate ABC transporter, permease protein PhnE</fullName>
    </submittedName>
</protein>
<dbReference type="PANTHER" id="PTHR30043">
    <property type="entry name" value="PHOSPHONATES TRANSPORT SYSTEM PERMEASE PROTEIN"/>
    <property type="match status" value="1"/>
</dbReference>
<dbReference type="InterPro" id="IPR035906">
    <property type="entry name" value="MetI-like_sf"/>
</dbReference>
<feature type="transmembrane region" description="Helical" evidence="7">
    <location>
        <begin position="121"/>
        <end position="144"/>
    </location>
</feature>
<keyword evidence="10" id="KW-1185">Reference proteome</keyword>
<dbReference type="InterPro" id="IPR005769">
    <property type="entry name" value="PhnE/PtxC"/>
</dbReference>
<dbReference type="GO" id="GO:0015416">
    <property type="term" value="F:ABC-type phosphonate transporter activity"/>
    <property type="evidence" value="ECO:0007669"/>
    <property type="project" value="InterPro"/>
</dbReference>
<keyword evidence="5 7" id="KW-1133">Transmembrane helix</keyword>
<dbReference type="SUPFAM" id="SSF161098">
    <property type="entry name" value="MetI-like"/>
    <property type="match status" value="1"/>
</dbReference>
<feature type="transmembrane region" description="Helical" evidence="7">
    <location>
        <begin position="179"/>
        <end position="198"/>
    </location>
</feature>
<evidence type="ECO:0000256" key="6">
    <source>
        <dbReference type="ARBA" id="ARBA00023136"/>
    </source>
</evidence>
<feature type="transmembrane region" description="Helical" evidence="7">
    <location>
        <begin position="71"/>
        <end position="100"/>
    </location>
</feature>
<dbReference type="KEGG" id="pwu:A8O14_09375"/>
<evidence type="ECO:0000256" key="4">
    <source>
        <dbReference type="ARBA" id="ARBA00022692"/>
    </source>
</evidence>
<keyword evidence="3" id="KW-1003">Cell membrane</keyword>
<reference evidence="10" key="1">
    <citation type="submission" date="2016-05" db="EMBL/GenBank/DDBJ databases">
        <title>Polynucleobacter sp. QLW-P1FAT50C-4 genome.</title>
        <authorList>
            <person name="Hahn M.W."/>
        </authorList>
    </citation>
    <scope>NUCLEOTIDE SEQUENCE [LARGE SCALE GENOMIC DNA]</scope>
    <source>
        <strain evidence="10">QLW-P1FAT50C-4</strain>
    </source>
</reference>
<comment type="similarity">
    <text evidence="7">Belongs to the binding-protein-dependent transport system permease family.</text>
</comment>
<gene>
    <name evidence="9" type="ORF">A8O14_09375</name>
</gene>
<keyword evidence="6 7" id="KW-0472">Membrane</keyword>
<dbReference type="PROSITE" id="PS50928">
    <property type="entry name" value="ABC_TM1"/>
    <property type="match status" value="1"/>
</dbReference>
<dbReference type="Pfam" id="PF00528">
    <property type="entry name" value="BPD_transp_1"/>
    <property type="match status" value="1"/>
</dbReference>
<dbReference type="InterPro" id="IPR000515">
    <property type="entry name" value="MetI-like"/>
</dbReference>
<evidence type="ECO:0000256" key="7">
    <source>
        <dbReference type="RuleBase" id="RU363032"/>
    </source>
</evidence>
<keyword evidence="4 7" id="KW-0812">Transmembrane</keyword>
<proteinExistence type="inferred from homology"/>
<keyword evidence="2 7" id="KW-0813">Transport</keyword>
<feature type="domain" description="ABC transmembrane type-1" evidence="8">
    <location>
        <begin position="71"/>
        <end position="252"/>
    </location>
</feature>